<dbReference type="CDD" id="cd09272">
    <property type="entry name" value="RNase_HI_RT_Ty1"/>
    <property type="match status" value="1"/>
</dbReference>
<dbReference type="InterPro" id="IPR043502">
    <property type="entry name" value="DNA/RNA_pol_sf"/>
</dbReference>
<accession>A0ABD1A387</accession>
<gene>
    <name evidence="3" type="ORF">V5N11_035194</name>
</gene>
<sequence>MWHQRLGHPSNGVYDLLPVVSKRVKDFSVCSTCMKAKQSRVVFHSSENKRDDIFEMIHCDLWGPYRTASLCNSFYFLTIVDDYSRGVWVYLLRNKTQVGETIRNFMTLIKRQFNKEVKVVRSDNGTEFTSLTKEFRELGIIHQTSCVGTPQQNGRVERKHRHILNVARSLLFQSSLPIKFWGESVLTAAYLINRTPSRVLNGKTPFELIYGKPPAYDELKVFGCLAFAHKQRRDGDKFDARSRKCIFVGYPFGKKGWNLYDLDTKEMFVSRDVVFVENTFPFASEMRDKQYDFGDFGFLDEEDVDNTKLGRVIEPVVKKTGEELPSENLEALITKDIMEIVTNAATEEAVGKMVDDGIVDTTPALHDDAVIVVGDDTSSGDDENVLESDESNDNDSDDEKLGCGMRQKWLPVKLHDYALHTVKDHAKWDVILSDKSEYPLSDYLDSSKFSAKYRSFLAAITAETEPTTFRQAVAEERWRKAMQHEIDALEKNKTWELTTLPVGKKVIGCKWVFKIKYRADGTIERFKARLVVLGNRQKEGVDYKETFAPVVRMSTVRTFLSVAAAREWELTQMDVHNAFLHGDLKEEVYMQLPPGFRSGDKNLVCRLRKSLYGLKQAPRCWFAKFRSALIGYGFKQSYSDYSLFTMKKGTAELYVLIYVDDLIVGGNDFKANSDFKAYLGECFHMKDLGSLKYFLGIEVARNKNGIFMSQRKYTLDIITETGLLGAKPATFPIEQHQTLGLAEGPLLPDPERYRRLVGRLIYLLATRPDLTYVIHVLSQFMKSPRTDHMEAALRVVRYLKGTPGQGVVFRSNCDLKIHGWTDSDWSGCPLTRRSVSGWFVTLGDSPISWKTKKQDSVSASSAEAEYRGMANAVRELRWLRRVLTDLGVTHHGPMDLYCDNQAAIYIAANPVFHERTKHVENDCHIVREAVQEGTIVTPKVSSKNQLADILTKALGRRDFEAIVFKLGVCNPHFPT</sequence>
<evidence type="ECO:0000259" key="2">
    <source>
        <dbReference type="PROSITE" id="PS50994"/>
    </source>
</evidence>
<dbReference type="PANTHER" id="PTHR11439">
    <property type="entry name" value="GAG-POL-RELATED RETROTRANSPOSON"/>
    <property type="match status" value="1"/>
</dbReference>
<dbReference type="InterPro" id="IPR036397">
    <property type="entry name" value="RNaseH_sf"/>
</dbReference>
<evidence type="ECO:0000313" key="4">
    <source>
        <dbReference type="Proteomes" id="UP001558713"/>
    </source>
</evidence>
<dbReference type="InterPro" id="IPR013103">
    <property type="entry name" value="RVT_2"/>
</dbReference>
<organism evidence="3 4">
    <name type="scientific">Cardamine amara subsp. amara</name>
    <dbReference type="NCBI Taxonomy" id="228776"/>
    <lineage>
        <taxon>Eukaryota</taxon>
        <taxon>Viridiplantae</taxon>
        <taxon>Streptophyta</taxon>
        <taxon>Embryophyta</taxon>
        <taxon>Tracheophyta</taxon>
        <taxon>Spermatophyta</taxon>
        <taxon>Magnoliopsida</taxon>
        <taxon>eudicotyledons</taxon>
        <taxon>Gunneridae</taxon>
        <taxon>Pentapetalae</taxon>
        <taxon>rosids</taxon>
        <taxon>malvids</taxon>
        <taxon>Brassicales</taxon>
        <taxon>Brassicaceae</taxon>
        <taxon>Cardamineae</taxon>
        <taxon>Cardamine</taxon>
    </lineage>
</organism>
<feature type="domain" description="Integrase catalytic" evidence="2">
    <location>
        <begin position="45"/>
        <end position="213"/>
    </location>
</feature>
<dbReference type="Proteomes" id="UP001558713">
    <property type="component" value="Unassembled WGS sequence"/>
</dbReference>
<feature type="region of interest" description="Disordered" evidence="1">
    <location>
        <begin position="375"/>
        <end position="400"/>
    </location>
</feature>
<dbReference type="EMBL" id="JBANAX010000758">
    <property type="protein sequence ID" value="KAL1194230.1"/>
    <property type="molecule type" value="Genomic_DNA"/>
</dbReference>
<feature type="compositionally biased region" description="Acidic residues" evidence="1">
    <location>
        <begin position="378"/>
        <end position="398"/>
    </location>
</feature>
<keyword evidence="4" id="KW-1185">Reference proteome</keyword>
<dbReference type="AlphaFoldDB" id="A0ABD1A387"/>
<dbReference type="Pfam" id="PF25597">
    <property type="entry name" value="SH3_retrovirus"/>
    <property type="match status" value="1"/>
</dbReference>
<dbReference type="InterPro" id="IPR057670">
    <property type="entry name" value="SH3_retrovirus"/>
</dbReference>
<evidence type="ECO:0000256" key="1">
    <source>
        <dbReference type="SAM" id="MobiDB-lite"/>
    </source>
</evidence>
<reference evidence="3 4" key="1">
    <citation type="submission" date="2024-04" db="EMBL/GenBank/DDBJ databases">
        <title>Genome assembly C_amara_ONT_v2.</title>
        <authorList>
            <person name="Yant L."/>
            <person name="Moore C."/>
            <person name="Slenker M."/>
        </authorList>
    </citation>
    <scope>NUCLEOTIDE SEQUENCE [LARGE SCALE GENOMIC DNA]</scope>
    <source>
        <tissue evidence="3">Leaf</tissue>
    </source>
</reference>
<dbReference type="Pfam" id="PF00665">
    <property type="entry name" value="rve"/>
    <property type="match status" value="1"/>
</dbReference>
<dbReference type="InterPro" id="IPR001584">
    <property type="entry name" value="Integrase_cat-core"/>
</dbReference>
<dbReference type="PROSITE" id="PS50994">
    <property type="entry name" value="INTEGRASE"/>
    <property type="match status" value="1"/>
</dbReference>
<dbReference type="PANTHER" id="PTHR11439:SF462">
    <property type="match status" value="1"/>
</dbReference>
<protein>
    <submittedName>
        <fullName evidence="3">Retrovirus-related Pol polyprotein from transposon RE1</fullName>
    </submittedName>
</protein>
<comment type="caution">
    <text evidence="3">The sequence shown here is derived from an EMBL/GenBank/DDBJ whole genome shotgun (WGS) entry which is preliminary data.</text>
</comment>
<dbReference type="Pfam" id="PF07727">
    <property type="entry name" value="RVT_2"/>
    <property type="match status" value="1"/>
</dbReference>
<evidence type="ECO:0000313" key="3">
    <source>
        <dbReference type="EMBL" id="KAL1194230.1"/>
    </source>
</evidence>
<proteinExistence type="predicted"/>
<dbReference type="Gene3D" id="3.30.420.10">
    <property type="entry name" value="Ribonuclease H-like superfamily/Ribonuclease H"/>
    <property type="match status" value="1"/>
</dbReference>
<dbReference type="SUPFAM" id="SSF53098">
    <property type="entry name" value="Ribonuclease H-like"/>
    <property type="match status" value="1"/>
</dbReference>
<dbReference type="SUPFAM" id="SSF56672">
    <property type="entry name" value="DNA/RNA polymerases"/>
    <property type="match status" value="1"/>
</dbReference>
<name>A0ABD1A387_CARAN</name>
<dbReference type="InterPro" id="IPR012337">
    <property type="entry name" value="RNaseH-like_sf"/>
</dbReference>